<keyword evidence="2" id="KW-0863">Zinc-finger</keyword>
<feature type="compositionally biased region" description="Low complexity" evidence="6">
    <location>
        <begin position="48"/>
        <end position="61"/>
    </location>
</feature>
<dbReference type="PROSITE" id="PS01102">
    <property type="entry name" value="ZF_DKSA_1"/>
    <property type="match status" value="1"/>
</dbReference>
<gene>
    <name evidence="8" type="ORF">K3769_09275</name>
</gene>
<evidence type="ECO:0000256" key="6">
    <source>
        <dbReference type="SAM" id="MobiDB-lite"/>
    </source>
</evidence>
<feature type="coiled-coil region" evidence="5">
    <location>
        <begin position="241"/>
        <end position="268"/>
    </location>
</feature>
<evidence type="ECO:0000256" key="4">
    <source>
        <dbReference type="PROSITE-ProRule" id="PRU00510"/>
    </source>
</evidence>
<evidence type="ECO:0000256" key="2">
    <source>
        <dbReference type="ARBA" id="ARBA00022771"/>
    </source>
</evidence>
<evidence type="ECO:0000313" key="9">
    <source>
        <dbReference type="Proteomes" id="UP001165590"/>
    </source>
</evidence>
<dbReference type="PANTHER" id="PTHR33823">
    <property type="entry name" value="RNA POLYMERASE-BINDING TRANSCRIPTION FACTOR DKSA-RELATED"/>
    <property type="match status" value="1"/>
</dbReference>
<protein>
    <submittedName>
        <fullName evidence="8">TraR/DksA family transcriptional regulator</fullName>
    </submittedName>
</protein>
<dbReference type="SUPFAM" id="SSF109635">
    <property type="entry name" value="DnaK suppressor protein DksA, alpha-hairpin domain"/>
    <property type="match status" value="1"/>
</dbReference>
<dbReference type="Gene3D" id="1.20.120.910">
    <property type="entry name" value="DksA, coiled-coil domain"/>
    <property type="match status" value="1"/>
</dbReference>
<feature type="region of interest" description="Disordered" evidence="6">
    <location>
        <begin position="1"/>
        <end position="126"/>
    </location>
</feature>
<evidence type="ECO:0000259" key="7">
    <source>
        <dbReference type="Pfam" id="PF01258"/>
    </source>
</evidence>
<sequence length="305" mass="31037">MVAKKTAGQQSASGRSMGAAGDSAAAATETTPTKTASTKKSGTKKSGTKTAPTKKPSTKTASTKKPRTKTVAAETGSAKTASAKTGATKTGATKTAAAKAAKAAGKRAPRKTAAEHGTRTSGKAVATAAEGAAAAQAAETTGATTVVAKKTSGTAAAADKPTAVPKARVAAAEPGELAVRPGEDPWTPEEAAEAREELLSEALRLRAEITHSEESLAGLMRDSGDGAGDDQADTGTKNITRESEMALAANAREMLEQTERALERLDAGTYGLCENCGNAIGKARMQAFPRATLCVECKQKQERRY</sequence>
<feature type="region of interest" description="Disordered" evidence="6">
    <location>
        <begin position="214"/>
        <end position="236"/>
    </location>
</feature>
<dbReference type="InterPro" id="IPR020458">
    <property type="entry name" value="Znf_DskA_TraR_CS"/>
</dbReference>
<evidence type="ECO:0000256" key="1">
    <source>
        <dbReference type="ARBA" id="ARBA00022723"/>
    </source>
</evidence>
<comment type="caution">
    <text evidence="8">The sequence shown here is derived from an EMBL/GenBank/DDBJ whole genome shotgun (WGS) entry which is preliminary data.</text>
</comment>
<name>A0ABT3V2V1_9ACTN</name>
<proteinExistence type="predicted"/>
<feature type="zinc finger region" description="dksA C4-type" evidence="4">
    <location>
        <begin position="273"/>
        <end position="297"/>
    </location>
</feature>
<evidence type="ECO:0000256" key="5">
    <source>
        <dbReference type="SAM" id="Coils"/>
    </source>
</evidence>
<dbReference type="Proteomes" id="UP001165590">
    <property type="component" value="Unassembled WGS sequence"/>
</dbReference>
<keyword evidence="9" id="KW-1185">Reference proteome</keyword>
<reference evidence="8" key="1">
    <citation type="journal article" date="2022" name="bioRxiv">
        <title>Discovery and biosynthetic assessment of Streptomyces ortus sp nov. isolated from a deep-sea sponge.</title>
        <authorList>
            <person name="Williams S.E."/>
        </authorList>
    </citation>
    <scope>NUCLEOTIDE SEQUENCE</scope>
    <source>
        <strain evidence="8">A15ISP2-DRY2</strain>
    </source>
</reference>
<evidence type="ECO:0000256" key="3">
    <source>
        <dbReference type="ARBA" id="ARBA00022833"/>
    </source>
</evidence>
<dbReference type="InterPro" id="IPR037187">
    <property type="entry name" value="DnaK_N"/>
</dbReference>
<feature type="region of interest" description="Disordered" evidence="6">
    <location>
        <begin position="152"/>
        <end position="194"/>
    </location>
</feature>
<organism evidence="8 9">
    <name type="scientific">Streptomyces ortus</name>
    <dbReference type="NCBI Taxonomy" id="2867268"/>
    <lineage>
        <taxon>Bacteria</taxon>
        <taxon>Bacillati</taxon>
        <taxon>Actinomycetota</taxon>
        <taxon>Actinomycetes</taxon>
        <taxon>Kitasatosporales</taxon>
        <taxon>Streptomycetaceae</taxon>
        <taxon>Streptomyces</taxon>
    </lineage>
</organism>
<keyword evidence="3" id="KW-0862">Zinc</keyword>
<feature type="domain" description="Zinc finger DksA/TraR C4-type" evidence="7">
    <location>
        <begin position="268"/>
        <end position="303"/>
    </location>
</feature>
<feature type="compositionally biased region" description="Low complexity" evidence="6">
    <location>
        <begin position="69"/>
        <end position="103"/>
    </location>
</feature>
<evidence type="ECO:0000313" key="8">
    <source>
        <dbReference type="EMBL" id="MCX4232965.1"/>
    </source>
</evidence>
<feature type="compositionally biased region" description="Low complexity" evidence="6">
    <location>
        <begin position="7"/>
        <end position="40"/>
    </location>
</feature>
<dbReference type="PROSITE" id="PS51128">
    <property type="entry name" value="ZF_DKSA_2"/>
    <property type="match status" value="1"/>
</dbReference>
<accession>A0ABT3V2V1</accession>
<dbReference type="EMBL" id="JAIFZO010000002">
    <property type="protein sequence ID" value="MCX4232965.1"/>
    <property type="molecule type" value="Genomic_DNA"/>
</dbReference>
<dbReference type="PANTHER" id="PTHR33823:SF2">
    <property type="entry name" value="RNA POLYMERASE-BINDING TRANSCRIPTION FACTOR DKSA"/>
    <property type="match status" value="1"/>
</dbReference>
<dbReference type="InterPro" id="IPR000962">
    <property type="entry name" value="Znf_DskA_TraR"/>
</dbReference>
<dbReference type="Pfam" id="PF01258">
    <property type="entry name" value="zf-dskA_traR"/>
    <property type="match status" value="1"/>
</dbReference>
<dbReference type="SUPFAM" id="SSF57716">
    <property type="entry name" value="Glucocorticoid receptor-like (DNA-binding domain)"/>
    <property type="match status" value="1"/>
</dbReference>
<keyword evidence="1" id="KW-0479">Metal-binding</keyword>
<keyword evidence="5" id="KW-0175">Coiled coil</keyword>